<keyword evidence="6" id="KW-0067">ATP-binding</keyword>
<keyword evidence="4" id="KW-0547">Nucleotide-binding</keyword>
<evidence type="ECO:0000256" key="6">
    <source>
        <dbReference type="ARBA" id="ARBA00022840"/>
    </source>
</evidence>
<accession>A0A3E4QZD4</accession>
<keyword evidence="3" id="KW-0808">Transferase</keyword>
<protein>
    <recommendedName>
        <fullName evidence="1">non-specific serine/threonine protein kinase</fullName>
        <ecNumber evidence="1">2.7.11.1</ecNumber>
    </recommendedName>
</protein>
<proteinExistence type="predicted"/>
<dbReference type="Gene3D" id="1.10.510.10">
    <property type="entry name" value="Transferase(Phosphotransferase) domain 1"/>
    <property type="match status" value="1"/>
</dbReference>
<dbReference type="Gene3D" id="3.30.200.20">
    <property type="entry name" value="Phosphorylase Kinase, domain 1"/>
    <property type="match status" value="1"/>
</dbReference>
<dbReference type="PANTHER" id="PTHR43289">
    <property type="entry name" value="MITOGEN-ACTIVATED PROTEIN KINASE KINASE KINASE 20-RELATED"/>
    <property type="match status" value="1"/>
</dbReference>
<evidence type="ECO:0000256" key="1">
    <source>
        <dbReference type="ARBA" id="ARBA00012513"/>
    </source>
</evidence>
<comment type="caution">
    <text evidence="8">The sequence shown here is derived from an EMBL/GenBank/DDBJ whole genome shotgun (WGS) entry which is preliminary data.</text>
</comment>
<dbReference type="CDD" id="cd14014">
    <property type="entry name" value="STKc_PknB_like"/>
    <property type="match status" value="1"/>
</dbReference>
<sequence>MNEEDRAMPSLSERSLESIAKMFVGDEGELFHYLSGPQIVSFFNDHFGFRDIYQGGNAPTRWRYAAGKIASVASSGRLDRFFSIVLGFRYMVSTFGCDEIEARERADKARKRFNRVLISDELEIVGTDGEMKLVVLDSDLIPIGKGGFAEVFRQKSTGKVLKKLMPEVALDARNRHRFKREYEIMKDLSELPGVLRVFDYDESNCSYTMEAGETTLLEFMGNPLSEQVKMSIIEQIIGTMAAIHSRGYIHRDLSPTNIFLLGGQLKIADFGLGKNLNTLSSYQTTNTNNYGQWFYCSPEQLVYLKDGDKRSDVFSLGRIINFVLAGHPTKTNHRFRPLVEKATADDPSKRYQDAAEFLSAIKRRLSSIADADRETKLAEKSARGILDGEVAEWILEMTDEQLCSRVVSNPAFAKTVVNFTEIDNGNATFVMDAIDQGMTQACKRWKDHDAFADIANSIILSKAPYDIKERACQTLSYIAWRINRFHAQHLIKDIISSGVDPMLEDLLNNSV</sequence>
<dbReference type="AlphaFoldDB" id="A0A3E4QZD4"/>
<dbReference type="PROSITE" id="PS00109">
    <property type="entry name" value="PROTEIN_KINASE_TYR"/>
    <property type="match status" value="1"/>
</dbReference>
<dbReference type="PANTHER" id="PTHR43289:SF6">
    <property type="entry name" value="SERINE_THREONINE-PROTEIN KINASE NEKL-3"/>
    <property type="match status" value="1"/>
</dbReference>
<dbReference type="RefSeq" id="WP_117678711.1">
    <property type="nucleotide sequence ID" value="NZ_CALJOO010000127.1"/>
</dbReference>
<dbReference type="EMBL" id="QSRJ01000001">
    <property type="protein sequence ID" value="RGL12184.1"/>
    <property type="molecule type" value="Genomic_DNA"/>
</dbReference>
<evidence type="ECO:0000256" key="4">
    <source>
        <dbReference type="ARBA" id="ARBA00022741"/>
    </source>
</evidence>
<dbReference type="Proteomes" id="UP000260943">
    <property type="component" value="Unassembled WGS sequence"/>
</dbReference>
<gene>
    <name evidence="8" type="ORF">DXC81_00510</name>
</gene>
<evidence type="ECO:0000256" key="5">
    <source>
        <dbReference type="ARBA" id="ARBA00022777"/>
    </source>
</evidence>
<dbReference type="EC" id="2.7.11.1" evidence="1"/>
<evidence type="ECO:0000256" key="3">
    <source>
        <dbReference type="ARBA" id="ARBA00022679"/>
    </source>
</evidence>
<dbReference type="InterPro" id="IPR011009">
    <property type="entry name" value="Kinase-like_dom_sf"/>
</dbReference>
<keyword evidence="2 8" id="KW-0723">Serine/threonine-protein kinase</keyword>
<dbReference type="GO" id="GO:0005524">
    <property type="term" value="F:ATP binding"/>
    <property type="evidence" value="ECO:0007669"/>
    <property type="project" value="UniProtKB-KW"/>
</dbReference>
<dbReference type="InterPro" id="IPR000719">
    <property type="entry name" value="Prot_kinase_dom"/>
</dbReference>
<evidence type="ECO:0000313" key="8">
    <source>
        <dbReference type="EMBL" id="RGL12184.1"/>
    </source>
</evidence>
<organism evidence="8 9">
    <name type="scientific">Collinsella tanakaei</name>
    <dbReference type="NCBI Taxonomy" id="626935"/>
    <lineage>
        <taxon>Bacteria</taxon>
        <taxon>Bacillati</taxon>
        <taxon>Actinomycetota</taxon>
        <taxon>Coriobacteriia</taxon>
        <taxon>Coriobacteriales</taxon>
        <taxon>Coriobacteriaceae</taxon>
        <taxon>Collinsella</taxon>
    </lineage>
</organism>
<dbReference type="PROSITE" id="PS50011">
    <property type="entry name" value="PROTEIN_KINASE_DOM"/>
    <property type="match status" value="1"/>
</dbReference>
<dbReference type="Pfam" id="PF00069">
    <property type="entry name" value="Pkinase"/>
    <property type="match status" value="1"/>
</dbReference>
<feature type="domain" description="Protein kinase" evidence="7">
    <location>
        <begin position="137"/>
        <end position="394"/>
    </location>
</feature>
<evidence type="ECO:0000259" key="7">
    <source>
        <dbReference type="PROSITE" id="PS50011"/>
    </source>
</evidence>
<evidence type="ECO:0000313" key="9">
    <source>
        <dbReference type="Proteomes" id="UP000260943"/>
    </source>
</evidence>
<dbReference type="GO" id="GO:0004674">
    <property type="term" value="F:protein serine/threonine kinase activity"/>
    <property type="evidence" value="ECO:0007669"/>
    <property type="project" value="UniProtKB-KW"/>
</dbReference>
<keyword evidence="5 8" id="KW-0418">Kinase</keyword>
<evidence type="ECO:0000256" key="2">
    <source>
        <dbReference type="ARBA" id="ARBA00022527"/>
    </source>
</evidence>
<dbReference type="SUPFAM" id="SSF56112">
    <property type="entry name" value="Protein kinase-like (PK-like)"/>
    <property type="match status" value="1"/>
</dbReference>
<dbReference type="InterPro" id="IPR008266">
    <property type="entry name" value="Tyr_kinase_AS"/>
</dbReference>
<name>A0A3E4QZD4_9ACTN</name>
<reference evidence="8 9" key="1">
    <citation type="submission" date="2018-08" db="EMBL/GenBank/DDBJ databases">
        <title>A genome reference for cultivated species of the human gut microbiota.</title>
        <authorList>
            <person name="Zou Y."/>
            <person name="Xue W."/>
            <person name="Luo G."/>
        </authorList>
    </citation>
    <scope>NUCLEOTIDE SEQUENCE [LARGE SCALE GENOMIC DNA]</scope>
    <source>
        <strain evidence="8 9">TF08-14</strain>
    </source>
</reference>